<evidence type="ECO:0000313" key="4">
    <source>
        <dbReference type="Proteomes" id="UP001597389"/>
    </source>
</evidence>
<comment type="caution">
    <text evidence="3">The sequence shown here is derived from an EMBL/GenBank/DDBJ whole genome shotgun (WGS) entry which is preliminary data.</text>
</comment>
<proteinExistence type="predicted"/>
<accession>A0ABW4Z791</accession>
<dbReference type="InterPro" id="IPR013424">
    <property type="entry name" value="Ice-binding_C"/>
</dbReference>
<dbReference type="RefSeq" id="WP_377086013.1">
    <property type="nucleotide sequence ID" value="NZ_JBHSJL010000013.1"/>
</dbReference>
<dbReference type="NCBIfam" id="TIGR02595">
    <property type="entry name" value="PEP_CTERM"/>
    <property type="match status" value="1"/>
</dbReference>
<name>A0ABW4Z791_9BACT</name>
<keyword evidence="4" id="KW-1185">Reference proteome</keyword>
<organism evidence="3 4">
    <name type="scientific">Rubritalea tangerina</name>
    <dbReference type="NCBI Taxonomy" id="430798"/>
    <lineage>
        <taxon>Bacteria</taxon>
        <taxon>Pseudomonadati</taxon>
        <taxon>Verrucomicrobiota</taxon>
        <taxon>Verrucomicrobiia</taxon>
        <taxon>Verrucomicrobiales</taxon>
        <taxon>Rubritaleaceae</taxon>
        <taxon>Rubritalea</taxon>
    </lineage>
</organism>
<dbReference type="EMBL" id="JBHUJB010000013">
    <property type="protein sequence ID" value="MFD2157856.1"/>
    <property type="molecule type" value="Genomic_DNA"/>
</dbReference>
<feature type="chain" id="PRO_5045929831" evidence="1">
    <location>
        <begin position="21"/>
        <end position="228"/>
    </location>
</feature>
<gene>
    <name evidence="3" type="ORF">ACFSW8_02970</name>
</gene>
<feature type="domain" description="Ice-binding protein C-terminal" evidence="2">
    <location>
        <begin position="205"/>
        <end position="227"/>
    </location>
</feature>
<evidence type="ECO:0000259" key="2">
    <source>
        <dbReference type="Pfam" id="PF07589"/>
    </source>
</evidence>
<dbReference type="Proteomes" id="UP001597389">
    <property type="component" value="Unassembled WGS sequence"/>
</dbReference>
<keyword evidence="1" id="KW-0732">Signal</keyword>
<reference evidence="4" key="1">
    <citation type="journal article" date="2019" name="Int. J. Syst. Evol. Microbiol.">
        <title>The Global Catalogue of Microorganisms (GCM) 10K type strain sequencing project: providing services to taxonomists for standard genome sequencing and annotation.</title>
        <authorList>
            <consortium name="The Broad Institute Genomics Platform"/>
            <consortium name="The Broad Institute Genome Sequencing Center for Infectious Disease"/>
            <person name="Wu L."/>
            <person name="Ma J."/>
        </authorList>
    </citation>
    <scope>NUCLEOTIDE SEQUENCE [LARGE SCALE GENOMIC DNA]</scope>
    <source>
        <strain evidence="4">CCUG 57942</strain>
    </source>
</reference>
<feature type="signal peptide" evidence="1">
    <location>
        <begin position="1"/>
        <end position="20"/>
    </location>
</feature>
<evidence type="ECO:0000256" key="1">
    <source>
        <dbReference type="SAM" id="SignalP"/>
    </source>
</evidence>
<evidence type="ECO:0000313" key="3">
    <source>
        <dbReference type="EMBL" id="MFD2157856.1"/>
    </source>
</evidence>
<sequence>MKKTLIPLIAGMTTLTGVEAAVITWDAGVAPITSATDIINDGEAAANLTFTWDVWPSGTSNALAAGGALNFGQATTAINGVDFTDVGGSGAFGYSTGDANLDNLNQYHSAFGNGSDPWVLNIAGLEENTTYKIQIIGINDNRGGGISGRTTQFQDQSGGLASATLTRGTGGSVIGTFTTGAGETAFDIHGLGSSDPGAAGIVVRAVPEPSATALLGLGGMALILRRRK</sequence>
<protein>
    <submittedName>
        <fullName evidence="3">PEP-CTERM sorting domain-containing protein</fullName>
    </submittedName>
</protein>
<dbReference type="Pfam" id="PF07589">
    <property type="entry name" value="PEP-CTERM"/>
    <property type="match status" value="1"/>
</dbReference>